<feature type="domain" description="ABC-three component systems C-terminal" evidence="2">
    <location>
        <begin position="370"/>
        <end position="493"/>
    </location>
</feature>
<feature type="compositionally biased region" description="Basic and acidic residues" evidence="1">
    <location>
        <begin position="81"/>
        <end position="98"/>
    </location>
</feature>
<dbReference type="RefSeq" id="WP_378376730.1">
    <property type="nucleotide sequence ID" value="NZ_JBHMAS010000085.1"/>
</dbReference>
<accession>A0ABV5XPB8</accession>
<keyword evidence="4" id="KW-1185">Reference proteome</keyword>
<gene>
    <name evidence="3" type="ORF">ACFFQ6_31665</name>
</gene>
<evidence type="ECO:0000256" key="1">
    <source>
        <dbReference type="SAM" id="MobiDB-lite"/>
    </source>
</evidence>
<evidence type="ECO:0000259" key="2">
    <source>
        <dbReference type="Pfam" id="PF20283"/>
    </source>
</evidence>
<evidence type="ECO:0000313" key="4">
    <source>
        <dbReference type="Proteomes" id="UP001589587"/>
    </source>
</evidence>
<sequence length="506" mass="56366">VCRTKVVRNQSITPFSGQTHQAPRSRVVIVGTSDSAVLRNEGASLTRREVARERKRSTVERALVGVEDASEESPVGEIMQPEDHGTASDSPNSHDADGPSHASVAQTEKDESHSAAASVLGYLHQTQWGLLELLRRKKRFPDATLTLEMHDDVAWDIGGTPVELKQLKLHTTGLSSLGDSSPDIWRTIGVWLDNGRPTDPYGPILTLVTNSVAIDGSIAALLRATPDTRKVADALELLESIAVKSSNKVTAKARAKFLALDPSERATFVERMYVADASEDLAGVEEEVRDLLSPGAPREHFDIYFDQVVGWWSRISRNMLVENSAISVGQLLSALERIRDQFSSENLPSLVEADEIDVQLLNDQHADRTYIKQLHLIGTKPRPIEKAILDYQRAYLQETRWLDRDLVDYIELERFAAQLVDEWERAYDFMCGELSDGVTDDELRKAGRQLLQALSDSSLNIRARFTDPFFSRGRRHALADDSRIGWHPNFEEHLKSLLLESAGTSG</sequence>
<dbReference type="Proteomes" id="UP001589587">
    <property type="component" value="Unassembled WGS sequence"/>
</dbReference>
<dbReference type="EMBL" id="JBHMAS010000085">
    <property type="protein sequence ID" value="MFB9784266.1"/>
    <property type="molecule type" value="Genomic_DNA"/>
</dbReference>
<feature type="region of interest" description="Disordered" evidence="1">
    <location>
        <begin position="64"/>
        <end position="113"/>
    </location>
</feature>
<dbReference type="Pfam" id="PF20283">
    <property type="entry name" value="CTD7"/>
    <property type="match status" value="1"/>
</dbReference>
<name>A0ABV5XPB8_9NOCA</name>
<proteinExistence type="predicted"/>
<organism evidence="3 4">
    <name type="scientific">Rhodococcus baikonurensis</name>
    <dbReference type="NCBI Taxonomy" id="172041"/>
    <lineage>
        <taxon>Bacteria</taxon>
        <taxon>Bacillati</taxon>
        <taxon>Actinomycetota</taxon>
        <taxon>Actinomycetes</taxon>
        <taxon>Mycobacteriales</taxon>
        <taxon>Nocardiaceae</taxon>
        <taxon>Rhodococcus</taxon>
        <taxon>Rhodococcus erythropolis group</taxon>
    </lineage>
</organism>
<evidence type="ECO:0000313" key="3">
    <source>
        <dbReference type="EMBL" id="MFB9784266.1"/>
    </source>
</evidence>
<dbReference type="InterPro" id="IPR046913">
    <property type="entry name" value="ABC-3C_CTD7"/>
</dbReference>
<feature type="non-terminal residue" evidence="3">
    <location>
        <position position="1"/>
    </location>
</feature>
<comment type="caution">
    <text evidence="3">The sequence shown here is derived from an EMBL/GenBank/DDBJ whole genome shotgun (WGS) entry which is preliminary data.</text>
</comment>
<protein>
    <submittedName>
        <fullName evidence="3">ABC-three component system protein</fullName>
    </submittedName>
</protein>
<reference evidence="3 4" key="1">
    <citation type="submission" date="2024-09" db="EMBL/GenBank/DDBJ databases">
        <authorList>
            <person name="Sun Q."/>
            <person name="Mori K."/>
        </authorList>
    </citation>
    <scope>NUCLEOTIDE SEQUENCE [LARGE SCALE GENOMIC DNA]</scope>
    <source>
        <strain evidence="3 4">JCM 11411</strain>
    </source>
</reference>